<protein>
    <submittedName>
        <fullName evidence="1">Uncharacterized protein</fullName>
    </submittedName>
</protein>
<dbReference type="VEuPathDB" id="PlasmoDB:PY03732"/>
<accession>A0A078KEC4</accession>
<dbReference type="RefSeq" id="XP_723930.2">
    <property type="nucleotide sequence ID" value="XM_718837.2"/>
</dbReference>
<dbReference type="Proteomes" id="UP000072874">
    <property type="component" value="Chromosome 12"/>
</dbReference>
<name>A0A078KEC4_PLAYE</name>
<dbReference type="Proteomes" id="UP000072904">
    <property type="component" value="Chromosome 12"/>
</dbReference>
<reference evidence="2" key="4">
    <citation type="submission" date="2019-05" db="EMBL/GenBank/DDBJ databases">
        <authorList>
            <consortium name="Pathogen Informatics"/>
        </authorList>
    </citation>
    <scope>NUCLEOTIDE SEQUENCE</scope>
    <source>
        <strain evidence="2">17X</strain>
    </source>
</reference>
<organism evidence="1 4">
    <name type="scientific">Plasmodium yoelii</name>
    <dbReference type="NCBI Taxonomy" id="5861"/>
    <lineage>
        <taxon>Eukaryota</taxon>
        <taxon>Sar</taxon>
        <taxon>Alveolata</taxon>
        <taxon>Apicomplexa</taxon>
        <taxon>Aconoidasida</taxon>
        <taxon>Haemosporida</taxon>
        <taxon>Plasmodiidae</taxon>
        <taxon>Plasmodium</taxon>
        <taxon>Plasmodium (Vinckeia)</taxon>
    </lineage>
</organism>
<dbReference type="KEGG" id="pyo:PY17X_1244600"/>
<dbReference type="OrthoDB" id="368619at2759"/>
<evidence type="ECO:0000313" key="2">
    <source>
        <dbReference type="EMBL" id="VTZ80244.1"/>
    </source>
</evidence>
<dbReference type="AlphaFoldDB" id="A0A078KEC4"/>
<evidence type="ECO:0000313" key="4">
    <source>
        <dbReference type="Proteomes" id="UP000072904"/>
    </source>
</evidence>
<dbReference type="EMBL" id="LK934640">
    <property type="protein sequence ID" value="CDU19608.1"/>
    <property type="molecule type" value="Genomic_DNA"/>
</dbReference>
<dbReference type="OMA" id="QYKFFFV"/>
<dbReference type="VEuPathDB" id="PlasmoDB:PY17X_1244600"/>
<dbReference type="EMBL" id="LM993666">
    <property type="protein sequence ID" value="VTZ80244.1"/>
    <property type="molecule type" value="Genomic_DNA"/>
</dbReference>
<proteinExistence type="predicted"/>
<dbReference type="VEuPathDB" id="PlasmoDB:Py17XNL_001205296"/>
<evidence type="ECO:0000313" key="3">
    <source>
        <dbReference type="Proteomes" id="UP000072874"/>
    </source>
</evidence>
<dbReference type="VEuPathDB" id="PlasmoDB:PYYM_1243800"/>
<evidence type="ECO:0000313" key="1">
    <source>
        <dbReference type="EMBL" id="CDU19608.1"/>
    </source>
</evidence>
<dbReference type="GeneID" id="3789258"/>
<reference evidence="3 4" key="1">
    <citation type="journal article" date="2014" name="BMC Biol.">
        <title>A comprehensive evaluation of rodent malaria parasite genomes and gene expression.</title>
        <authorList>
            <person name="Otto T.D."/>
            <person name="Bohme U."/>
            <person name="Jackson A.P."/>
            <person name="Hunt M."/>
            <person name="Franke-Fayard B."/>
            <person name="Hoeijmakers W.A."/>
            <person name="Religa A.A."/>
            <person name="Robertson L."/>
            <person name="Sanders M."/>
            <person name="Ogun S.A."/>
            <person name="Cunningham D."/>
            <person name="Erhart A."/>
            <person name="Billker O."/>
            <person name="Khan S.M."/>
            <person name="Stunnenberg H.G."/>
            <person name="Langhorne J."/>
            <person name="Holder A.A."/>
            <person name="Waters A.P."/>
            <person name="Newbold C.I."/>
            <person name="Pain A."/>
            <person name="Berriman M."/>
            <person name="Janse C.J."/>
        </authorList>
    </citation>
    <scope>NUCLEOTIDE SEQUENCE [LARGE SCALE GENOMIC DNA]</scope>
    <source>
        <strain evidence="2 3">17X</strain>
        <strain evidence="1 4">YM</strain>
    </source>
</reference>
<gene>
    <name evidence="2" type="ORF">PY17X_1244600</name>
    <name evidence="1" type="ORF">PYYM_1243800</name>
</gene>
<reference evidence="1" key="3">
    <citation type="submission" date="2014-05" db="EMBL/GenBank/DDBJ databases">
        <authorList>
            <person name="Aslett A.Martin."/>
            <person name="De Silva Nishadi"/>
        </authorList>
    </citation>
    <scope>NUCLEOTIDE SEQUENCE</scope>
    <source>
        <strain evidence="1">YM</strain>
    </source>
</reference>
<reference evidence="2" key="2">
    <citation type="submission" date="2014-05" db="EMBL/GenBank/DDBJ databases">
        <authorList>
            <person name="Aslett M.A."/>
            <person name="De Silva N."/>
        </authorList>
    </citation>
    <scope>NUCLEOTIDE SEQUENCE</scope>
    <source>
        <strain evidence="2">17X</strain>
    </source>
</reference>
<sequence length="141" mass="16958">MDAAVNDEWIVRRNRLFCDVINNLITTFYEIQYKFFFVKKELHNINESISHADTIQTIQSTLFNIIITFVIDCKALVNLKHIVSKTIKQDNYSFVESYYYQFENEKFLELFNKLEGCMLGCEKINMYLTIQINRLKKRRNF</sequence>